<comment type="caution">
    <text evidence="2">The sequence shown here is derived from an EMBL/GenBank/DDBJ whole genome shotgun (WGS) entry which is preliminary data.</text>
</comment>
<dbReference type="Proteomes" id="UP000706151">
    <property type="component" value="Unassembled WGS sequence"/>
</dbReference>
<evidence type="ECO:0000313" key="3">
    <source>
        <dbReference type="Proteomes" id="UP000706151"/>
    </source>
</evidence>
<organism evidence="2 3">
    <name type="scientific">Candidatus Accumulibacter affinis</name>
    <dbReference type="NCBI Taxonomy" id="2954384"/>
    <lineage>
        <taxon>Bacteria</taxon>
        <taxon>Pseudomonadati</taxon>
        <taxon>Pseudomonadota</taxon>
        <taxon>Betaproteobacteria</taxon>
        <taxon>Candidatus Accumulibacter</taxon>
    </lineage>
</organism>
<dbReference type="AlphaFoldDB" id="A0A935T982"/>
<protein>
    <submittedName>
        <fullName evidence="2">Transposase</fullName>
    </submittedName>
</protein>
<dbReference type="InterPro" id="IPR036397">
    <property type="entry name" value="RNaseH_sf"/>
</dbReference>
<accession>A0A935T982</accession>
<feature type="domain" description="Tc1-like transposase DDE" evidence="1">
    <location>
        <begin position="2"/>
        <end position="55"/>
    </location>
</feature>
<dbReference type="EMBL" id="JADJOT010000006">
    <property type="protein sequence ID" value="MBK7953689.1"/>
    <property type="molecule type" value="Genomic_DNA"/>
</dbReference>
<dbReference type="Pfam" id="PF13358">
    <property type="entry name" value="DDE_3"/>
    <property type="match status" value="1"/>
</dbReference>
<proteinExistence type="predicted"/>
<evidence type="ECO:0000259" key="1">
    <source>
        <dbReference type="Pfam" id="PF13358"/>
    </source>
</evidence>
<dbReference type="GO" id="GO:0003676">
    <property type="term" value="F:nucleic acid binding"/>
    <property type="evidence" value="ECO:0007669"/>
    <property type="project" value="InterPro"/>
</dbReference>
<dbReference type="InterPro" id="IPR038717">
    <property type="entry name" value="Tc1-like_DDE_dom"/>
</dbReference>
<evidence type="ECO:0000313" key="2">
    <source>
        <dbReference type="EMBL" id="MBK7953689.1"/>
    </source>
</evidence>
<name>A0A935T982_9PROT</name>
<reference evidence="2 3" key="1">
    <citation type="submission" date="2020-10" db="EMBL/GenBank/DDBJ databases">
        <title>Connecting structure to function with the recovery of over 1000 high-quality activated sludge metagenome-assembled genomes encoding full-length rRNA genes using long-read sequencing.</title>
        <authorList>
            <person name="Singleton C.M."/>
            <person name="Petriglieri F."/>
            <person name="Kristensen J.M."/>
            <person name="Kirkegaard R.H."/>
            <person name="Michaelsen T.Y."/>
            <person name="Andersen M.H."/>
            <person name="Karst S.M."/>
            <person name="Dueholm M.S."/>
            <person name="Nielsen P.H."/>
            <person name="Albertsen M."/>
        </authorList>
    </citation>
    <scope>NUCLEOTIDE SEQUENCE [LARGE SCALE GENOMIC DNA]</scope>
    <source>
        <strain evidence="2">Fred_18-Q3-R57-64_BAT3C.720</strain>
    </source>
</reference>
<gene>
    <name evidence="2" type="ORF">IPK02_06800</name>
</gene>
<dbReference type="Gene3D" id="3.30.420.10">
    <property type="entry name" value="Ribonuclease H-like superfamily/Ribonuclease H"/>
    <property type="match status" value="1"/>
</dbReference>
<sequence>MPITVVLGTVRYQRCALVQTCAEKLKIELLFLPTYSPNLNLIERLWKFVKKQCLYAK</sequence>